<proteinExistence type="predicted"/>
<dbReference type="Proteomes" id="UP000324748">
    <property type="component" value="Unassembled WGS sequence"/>
</dbReference>
<dbReference type="AlphaFoldDB" id="A0A5B0NY47"/>
<dbReference type="EMBL" id="VDEP01000374">
    <property type="protein sequence ID" value="KAA1093586.1"/>
    <property type="molecule type" value="Genomic_DNA"/>
</dbReference>
<keyword evidence="3" id="KW-1185">Reference proteome</keyword>
<organism evidence="2 4">
    <name type="scientific">Puccinia graminis f. sp. tritici</name>
    <dbReference type="NCBI Taxonomy" id="56615"/>
    <lineage>
        <taxon>Eukaryota</taxon>
        <taxon>Fungi</taxon>
        <taxon>Dikarya</taxon>
        <taxon>Basidiomycota</taxon>
        <taxon>Pucciniomycotina</taxon>
        <taxon>Pucciniomycetes</taxon>
        <taxon>Pucciniales</taxon>
        <taxon>Pucciniaceae</taxon>
        <taxon>Puccinia</taxon>
    </lineage>
</organism>
<evidence type="ECO:0000313" key="1">
    <source>
        <dbReference type="EMBL" id="KAA1067667.1"/>
    </source>
</evidence>
<reference evidence="3 4" key="1">
    <citation type="submission" date="2019-05" db="EMBL/GenBank/DDBJ databases">
        <title>Emergence of the Ug99 lineage of the wheat stem rust pathogen through somatic hybridization.</title>
        <authorList>
            <person name="Li F."/>
            <person name="Upadhyaya N.M."/>
            <person name="Sperschneider J."/>
            <person name="Matny O."/>
            <person name="Nguyen-Phuc H."/>
            <person name="Mago R."/>
            <person name="Raley C."/>
            <person name="Miller M.E."/>
            <person name="Silverstein K.A.T."/>
            <person name="Henningsen E."/>
            <person name="Hirsch C.D."/>
            <person name="Visser B."/>
            <person name="Pretorius Z.A."/>
            <person name="Steffenson B.J."/>
            <person name="Schwessinger B."/>
            <person name="Dodds P.N."/>
            <person name="Figueroa M."/>
        </authorList>
    </citation>
    <scope>NUCLEOTIDE SEQUENCE [LARGE SCALE GENOMIC DNA]</scope>
    <source>
        <strain evidence="1">21-0</strain>
        <strain evidence="2 4">Ug99</strain>
    </source>
</reference>
<dbReference type="Proteomes" id="UP000325313">
    <property type="component" value="Unassembled WGS sequence"/>
</dbReference>
<comment type="caution">
    <text evidence="2">The sequence shown here is derived from an EMBL/GenBank/DDBJ whole genome shotgun (WGS) entry which is preliminary data.</text>
</comment>
<evidence type="ECO:0000313" key="4">
    <source>
        <dbReference type="Proteomes" id="UP000325313"/>
    </source>
</evidence>
<protein>
    <submittedName>
        <fullName evidence="2">Uncharacterized protein</fullName>
    </submittedName>
</protein>
<accession>A0A5B0NY47</accession>
<gene>
    <name evidence="1" type="ORF">PGT21_013918</name>
    <name evidence="2" type="ORF">PGTUg99_029451</name>
</gene>
<sequence>MESCSQLFIAGSNFDESRSMVAVLVILMSDDQSNRVRTPRLRLIANPRTGHRTALKWVGSRVFGPTQNQNTLPEPNPLIKRVT</sequence>
<name>A0A5B0NY47_PUCGR</name>
<evidence type="ECO:0000313" key="2">
    <source>
        <dbReference type="EMBL" id="KAA1093586.1"/>
    </source>
</evidence>
<evidence type="ECO:0000313" key="3">
    <source>
        <dbReference type="Proteomes" id="UP000324748"/>
    </source>
</evidence>
<dbReference type="EMBL" id="VSWC01000184">
    <property type="protein sequence ID" value="KAA1067667.1"/>
    <property type="molecule type" value="Genomic_DNA"/>
</dbReference>